<keyword evidence="1" id="KW-0812">Transmembrane</keyword>
<dbReference type="Pfam" id="PF20401">
    <property type="entry name" value="Rhomboid_2"/>
    <property type="match status" value="1"/>
</dbReference>
<keyword evidence="1" id="KW-0472">Membrane</keyword>
<evidence type="ECO:0000313" key="3">
    <source>
        <dbReference type="Proteomes" id="UP000466514"/>
    </source>
</evidence>
<evidence type="ECO:0008006" key="4">
    <source>
        <dbReference type="Google" id="ProtNLM"/>
    </source>
</evidence>
<dbReference type="RefSeq" id="WP_163721959.1">
    <property type="nucleotide sequence ID" value="NZ_AP022574.1"/>
</dbReference>
<evidence type="ECO:0000256" key="1">
    <source>
        <dbReference type="SAM" id="Phobius"/>
    </source>
</evidence>
<keyword evidence="3" id="KW-1185">Reference proteome</keyword>
<dbReference type="Proteomes" id="UP000466514">
    <property type="component" value="Chromosome"/>
</dbReference>
<feature type="transmembrane region" description="Helical" evidence="1">
    <location>
        <begin position="56"/>
        <end position="85"/>
    </location>
</feature>
<proteinExistence type="predicted"/>
<sequence>MVSRVLAPLWRVRITVAYASALFAIASLLVALGPRAQHRVVALMSTNLHNLAEGRLATLLASAFVTAEGQTYLLLPGLVCLLALAELLWRSRRLVQVFLLGHVGATLIVAAGLAFAVKVGWVPVAVSHADDVGLSYGAVAVLGTLTAAIPGGWRLAWTAGWLTVATVVVVLGGGFTAAGHAVALVLGMALSMRVPAGWSTSAHWTVFRGVLLATGAAFGLLLFVGVALPSALVAVPAGLAAAFAAWSVTHTQNGLLFCCHSADSGRAPKRRA</sequence>
<organism evidence="2 3">
    <name type="scientific">Mycolicibacterium psychrotolerans</name>
    <dbReference type="NCBI Taxonomy" id="216929"/>
    <lineage>
        <taxon>Bacteria</taxon>
        <taxon>Bacillati</taxon>
        <taxon>Actinomycetota</taxon>
        <taxon>Actinomycetes</taxon>
        <taxon>Mycobacteriales</taxon>
        <taxon>Mycobacteriaceae</taxon>
        <taxon>Mycolicibacterium</taxon>
    </lineage>
</organism>
<name>A0A7I7M953_9MYCO</name>
<gene>
    <name evidence="2" type="ORF">MPSYJ_20270</name>
</gene>
<dbReference type="KEGG" id="mpsc:MPSYJ_20270"/>
<dbReference type="AlphaFoldDB" id="A0A7I7M953"/>
<feature type="transmembrane region" description="Helical" evidence="1">
    <location>
        <begin position="231"/>
        <end position="249"/>
    </location>
</feature>
<feature type="transmembrane region" description="Helical" evidence="1">
    <location>
        <begin position="133"/>
        <end position="153"/>
    </location>
</feature>
<evidence type="ECO:0000313" key="2">
    <source>
        <dbReference type="EMBL" id="BBX68566.1"/>
    </source>
</evidence>
<feature type="transmembrane region" description="Helical" evidence="1">
    <location>
        <begin position="97"/>
        <end position="121"/>
    </location>
</feature>
<feature type="transmembrane region" description="Helical" evidence="1">
    <location>
        <begin position="160"/>
        <end position="186"/>
    </location>
</feature>
<dbReference type="EMBL" id="AP022574">
    <property type="protein sequence ID" value="BBX68566.1"/>
    <property type="molecule type" value="Genomic_DNA"/>
</dbReference>
<feature type="transmembrane region" description="Helical" evidence="1">
    <location>
        <begin position="12"/>
        <end position="36"/>
    </location>
</feature>
<keyword evidence="1" id="KW-1133">Transmembrane helix</keyword>
<feature type="transmembrane region" description="Helical" evidence="1">
    <location>
        <begin position="206"/>
        <end position="224"/>
    </location>
</feature>
<reference evidence="2 3" key="1">
    <citation type="journal article" date="2019" name="Emerg. Microbes Infect.">
        <title>Comprehensive subspecies identification of 175 nontuberculous mycobacteria species based on 7547 genomic profiles.</title>
        <authorList>
            <person name="Matsumoto Y."/>
            <person name="Kinjo T."/>
            <person name="Motooka D."/>
            <person name="Nabeya D."/>
            <person name="Jung N."/>
            <person name="Uechi K."/>
            <person name="Horii T."/>
            <person name="Iida T."/>
            <person name="Fujita J."/>
            <person name="Nakamura S."/>
        </authorList>
    </citation>
    <scope>NUCLEOTIDE SEQUENCE [LARGE SCALE GENOMIC DNA]</scope>
    <source>
        <strain evidence="2 3">JCM 13323</strain>
    </source>
</reference>
<dbReference type="InterPro" id="IPR046862">
    <property type="entry name" value="Rhomboid_2"/>
</dbReference>
<protein>
    <recommendedName>
        <fullName evidence="4">Transmembrane protein</fullName>
    </recommendedName>
</protein>
<accession>A0A7I7M953</accession>